<dbReference type="OrthoDB" id="9803914at2"/>
<dbReference type="PATRIC" id="fig|285473.5.peg.2295"/>
<keyword evidence="3 9" id="KW-0378">Hydrolase</keyword>
<feature type="binding site" evidence="6">
    <location>
        <position position="24"/>
    </location>
    <ligand>
        <name>Mg(2+)</name>
        <dbReference type="ChEBI" id="CHEBI:18420"/>
        <label>1</label>
    </ligand>
</feature>
<gene>
    <name evidence="9" type="primary">exoA</name>
    <name evidence="9" type="ORF">A4G23_02202</name>
</gene>
<dbReference type="EC" id="3.1.11.2" evidence="9"/>
<dbReference type="EMBL" id="CP017316">
    <property type="protein sequence ID" value="AOT59363.1"/>
    <property type="molecule type" value="Genomic_DNA"/>
</dbReference>
<dbReference type="CDD" id="cd10281">
    <property type="entry name" value="Nape_like_AP-endo"/>
    <property type="match status" value="1"/>
</dbReference>
<dbReference type="STRING" id="285473.A4G23_02202"/>
<evidence type="ECO:0000256" key="3">
    <source>
        <dbReference type="ARBA" id="ARBA00022801"/>
    </source>
</evidence>
<feature type="domain" description="Endonuclease/exonuclease/phosphatase" evidence="8">
    <location>
        <begin position="22"/>
        <end position="272"/>
    </location>
</feature>
<evidence type="ECO:0000313" key="9">
    <source>
        <dbReference type="EMBL" id="AOT59363.1"/>
    </source>
</evidence>
<dbReference type="SUPFAM" id="SSF56219">
    <property type="entry name" value="DNase I-like"/>
    <property type="match status" value="1"/>
</dbReference>
<keyword evidence="4 6" id="KW-0460">Magnesium</keyword>
<dbReference type="GO" id="GO:0046872">
    <property type="term" value="F:metal ion binding"/>
    <property type="evidence" value="ECO:0007669"/>
    <property type="project" value="UniProtKB-KW"/>
</dbReference>
<dbReference type="PANTHER" id="PTHR43250">
    <property type="entry name" value="EXODEOXYRIBONUCLEASE III"/>
    <property type="match status" value="1"/>
</dbReference>
<feature type="binding site" evidence="6">
    <location>
        <position position="271"/>
    </location>
    <ligand>
        <name>Mg(2+)</name>
        <dbReference type="ChEBI" id="CHEBI:18420"/>
        <label>1</label>
    </ligand>
</feature>
<comment type="similarity">
    <text evidence="1">Belongs to the DNA repair enzymes AP/ExoA family.</text>
</comment>
<sequence length="281" mass="31259">MRRGRWPRVGLSYCAGMLTVTTANVNGIRAAAKKGFVEWLAGTAADVLCLQEVRAEESQLPEAVRAPEGWYAAHAPAAAKGRAGVSLYTRREPDAVRVGFGSSEFDGSGRYLEADLPGVTVASLYLPSGEVGTERQDEKVRFMDAFLPYLKELKERAAADGREVVVCGDWNIAHREADLRNWRANRKSSGFLPEEREWLGRVLDEAAYVDVVRALHPDQEGPYSWWSYRGRAFDNDSGWRIDYQMATPGLASRALKAWVERAESHTARWSDHAPVTVVYGP</sequence>
<accession>A0A1D8G1N4</accession>
<feature type="active site" evidence="5">
    <location>
        <position position="125"/>
    </location>
</feature>
<dbReference type="InterPro" id="IPR004808">
    <property type="entry name" value="AP_endonuc_1"/>
</dbReference>
<dbReference type="GO" id="GO:0006281">
    <property type="term" value="P:DNA repair"/>
    <property type="evidence" value="ECO:0007669"/>
    <property type="project" value="InterPro"/>
</dbReference>
<evidence type="ECO:0000256" key="2">
    <source>
        <dbReference type="ARBA" id="ARBA00022723"/>
    </source>
</evidence>
<dbReference type="NCBIfam" id="TIGR00633">
    <property type="entry name" value="xth"/>
    <property type="match status" value="1"/>
</dbReference>
<evidence type="ECO:0000256" key="5">
    <source>
        <dbReference type="PIRSR" id="PIRSR604808-1"/>
    </source>
</evidence>
<evidence type="ECO:0000256" key="6">
    <source>
        <dbReference type="PIRSR" id="PIRSR604808-2"/>
    </source>
</evidence>
<dbReference type="PANTHER" id="PTHR43250:SF2">
    <property type="entry name" value="EXODEOXYRIBONUCLEASE III"/>
    <property type="match status" value="1"/>
</dbReference>
<keyword evidence="2 6" id="KW-0479">Metal-binding</keyword>
<evidence type="ECO:0000313" key="10">
    <source>
        <dbReference type="Proteomes" id="UP000095349"/>
    </source>
</evidence>
<feature type="active site" description="Proton acceptor" evidence="5">
    <location>
        <position position="272"/>
    </location>
</feature>
<protein>
    <submittedName>
        <fullName evidence="9">Exodeoxyribonuclease</fullName>
        <ecNumber evidence="9">3.1.11.2</ecNumber>
    </submittedName>
</protein>
<dbReference type="Pfam" id="PF03372">
    <property type="entry name" value="Exo_endo_phos"/>
    <property type="match status" value="1"/>
</dbReference>
<dbReference type="FunFam" id="3.60.10.10:FF:000026">
    <property type="entry name" value="Exodeoxyribonuclease III"/>
    <property type="match status" value="1"/>
</dbReference>
<evidence type="ECO:0000259" key="8">
    <source>
        <dbReference type="Pfam" id="PF03372"/>
    </source>
</evidence>
<evidence type="ECO:0000256" key="7">
    <source>
        <dbReference type="PIRSR" id="PIRSR604808-3"/>
    </source>
</evidence>
<reference evidence="9 10" key="1">
    <citation type="submission" date="2016-09" db="EMBL/GenBank/DDBJ databases">
        <title>Streptomyces rubrolavendulae MJM4426 Genome sequencing and assembly.</title>
        <authorList>
            <person name="Kim J.-G."/>
        </authorList>
    </citation>
    <scope>NUCLEOTIDE SEQUENCE [LARGE SCALE GENOMIC DNA]</scope>
    <source>
        <strain evidence="9 10">MJM4426</strain>
    </source>
</reference>
<dbReference type="PROSITE" id="PS51435">
    <property type="entry name" value="AP_NUCLEASE_F1_4"/>
    <property type="match status" value="1"/>
</dbReference>
<dbReference type="GO" id="GO:0008311">
    <property type="term" value="F:double-stranded DNA 3'-5' DNA exonuclease activity"/>
    <property type="evidence" value="ECO:0007669"/>
    <property type="project" value="UniProtKB-EC"/>
</dbReference>
<dbReference type="AlphaFoldDB" id="A0A1D8G1N4"/>
<dbReference type="InterPro" id="IPR005135">
    <property type="entry name" value="Endo/exonuclease/phosphatase"/>
</dbReference>
<feature type="binding site" evidence="6">
    <location>
        <position position="171"/>
    </location>
    <ligand>
        <name>Mg(2+)</name>
        <dbReference type="ChEBI" id="CHEBI:18420"/>
        <label>1</label>
    </ligand>
</feature>
<feature type="active site" description="Proton donor/acceptor" evidence="5">
    <location>
        <position position="169"/>
    </location>
</feature>
<dbReference type="InterPro" id="IPR037493">
    <property type="entry name" value="ExoIII-like"/>
</dbReference>
<feature type="site" description="Transition state stabilizer" evidence="7">
    <location>
        <position position="171"/>
    </location>
</feature>
<dbReference type="KEGG" id="srn:A4G23_02202"/>
<dbReference type="Gene3D" id="3.60.10.10">
    <property type="entry name" value="Endonuclease/exonuclease/phosphatase"/>
    <property type="match status" value="1"/>
</dbReference>
<dbReference type="Proteomes" id="UP000095349">
    <property type="component" value="Chromosome"/>
</dbReference>
<keyword evidence="10" id="KW-1185">Reference proteome</keyword>
<organism evidence="9 10">
    <name type="scientific">Streptomyces rubrolavendulae</name>
    <dbReference type="NCBI Taxonomy" id="285473"/>
    <lineage>
        <taxon>Bacteria</taxon>
        <taxon>Bacillati</taxon>
        <taxon>Actinomycetota</taxon>
        <taxon>Actinomycetes</taxon>
        <taxon>Kitasatosporales</taxon>
        <taxon>Streptomycetaceae</taxon>
        <taxon>Streptomyces</taxon>
    </lineage>
</organism>
<feature type="binding site" evidence="6">
    <location>
        <position position="169"/>
    </location>
    <ligand>
        <name>Mg(2+)</name>
        <dbReference type="ChEBI" id="CHEBI:18420"/>
        <label>1</label>
    </ligand>
</feature>
<dbReference type="InterPro" id="IPR036691">
    <property type="entry name" value="Endo/exonu/phosph_ase_sf"/>
</dbReference>
<name>A0A1D8G1N4_9ACTN</name>
<feature type="binding site" evidence="6">
    <location>
        <position position="52"/>
    </location>
    <ligand>
        <name>Mg(2+)</name>
        <dbReference type="ChEBI" id="CHEBI:18420"/>
        <label>1</label>
    </ligand>
</feature>
<feature type="site" description="Interaction with DNA substrate" evidence="7">
    <location>
        <position position="272"/>
    </location>
</feature>
<dbReference type="NCBIfam" id="TIGR00195">
    <property type="entry name" value="exoDNase_III"/>
    <property type="match status" value="1"/>
</dbReference>
<comment type="cofactor">
    <cofactor evidence="6">
        <name>Mg(2+)</name>
        <dbReference type="ChEBI" id="CHEBI:18420"/>
    </cofactor>
    <cofactor evidence="6">
        <name>Mn(2+)</name>
        <dbReference type="ChEBI" id="CHEBI:29035"/>
    </cofactor>
    <text evidence="6">Probably binds two magnesium or manganese ions per subunit.</text>
</comment>
<feature type="site" description="Important for catalytic activity" evidence="7">
    <location>
        <position position="242"/>
    </location>
</feature>
<keyword evidence="6" id="KW-0464">Manganese</keyword>
<feature type="binding site" evidence="6">
    <location>
        <position position="272"/>
    </location>
    <ligand>
        <name>Mg(2+)</name>
        <dbReference type="ChEBI" id="CHEBI:18420"/>
        <label>1</label>
    </ligand>
</feature>
<evidence type="ECO:0000256" key="4">
    <source>
        <dbReference type="ARBA" id="ARBA00022842"/>
    </source>
</evidence>
<evidence type="ECO:0000256" key="1">
    <source>
        <dbReference type="ARBA" id="ARBA00007092"/>
    </source>
</evidence>
<proteinExistence type="inferred from homology"/>